<dbReference type="AlphaFoldDB" id="A0A069CVS6"/>
<dbReference type="Pfam" id="PF12674">
    <property type="entry name" value="Zn_ribbon_2"/>
    <property type="match status" value="1"/>
</dbReference>
<protein>
    <recommendedName>
        <fullName evidence="1">Putative zinc ribbon domain-containing protein</fullName>
    </recommendedName>
</protein>
<evidence type="ECO:0000313" key="2">
    <source>
        <dbReference type="EMBL" id="GAK31497.1"/>
    </source>
</evidence>
<dbReference type="Proteomes" id="UP000030643">
    <property type="component" value="Unassembled WGS sequence"/>
</dbReference>
<organism evidence="2 3">
    <name type="scientific">Weissella oryzae (strain DSM 25784 / JCM 18191 / LMG 30913 / SG25)</name>
    <dbReference type="NCBI Taxonomy" id="1329250"/>
    <lineage>
        <taxon>Bacteria</taxon>
        <taxon>Bacillati</taxon>
        <taxon>Bacillota</taxon>
        <taxon>Bacilli</taxon>
        <taxon>Lactobacillales</taxon>
        <taxon>Lactobacillaceae</taxon>
        <taxon>Weissella</taxon>
    </lineage>
</organism>
<proteinExistence type="predicted"/>
<feature type="domain" description="Putative zinc ribbon" evidence="1">
    <location>
        <begin position="4"/>
        <end position="77"/>
    </location>
</feature>
<dbReference type="RefSeq" id="WP_027699469.1">
    <property type="nucleotide sequence ID" value="NZ_DF820493.1"/>
</dbReference>
<dbReference type="EMBL" id="DF820493">
    <property type="protein sequence ID" value="GAK31497.1"/>
    <property type="molecule type" value="Genomic_DNA"/>
</dbReference>
<keyword evidence="3" id="KW-1185">Reference proteome</keyword>
<evidence type="ECO:0000259" key="1">
    <source>
        <dbReference type="Pfam" id="PF12674"/>
    </source>
</evidence>
<gene>
    <name evidence="2" type="ORF">WOSG25_100630</name>
</gene>
<dbReference type="eggNOG" id="ENOG503344M">
    <property type="taxonomic scope" value="Bacteria"/>
</dbReference>
<sequence>MNKFCQSCAMPLSTTNQGTDADGTLSTVYCNLCYQKGAFTNPNITFNEMVALGKKGIDESDSNLLSKFFMKLFYPSMLKKADRFSK</sequence>
<dbReference type="OrthoDB" id="9801008at2"/>
<accession>A0A069CVS6</accession>
<name>A0A069CVS6_WEIOS</name>
<dbReference type="InterPro" id="IPR025868">
    <property type="entry name" value="Zn_ribbon_dom_put"/>
</dbReference>
<reference evidence="3" key="1">
    <citation type="journal article" date="2014" name="Genome Announc.">
        <title>Draft genome sequence of Weissella oryzae SG25T, isolated from fermented rice grains.</title>
        <authorList>
            <person name="Tanizawa Y."/>
            <person name="Fujisawa T."/>
            <person name="Mochizuki T."/>
            <person name="Kaminuma E."/>
            <person name="Suzuki Y."/>
            <person name="Nakamura Y."/>
            <person name="Tohno M."/>
        </authorList>
    </citation>
    <scope>NUCLEOTIDE SEQUENCE [LARGE SCALE GENOMIC DNA]</scope>
    <source>
        <strain evidence="3">DSM 25784 / JCM 18191 / LMG 30913 / SG25</strain>
    </source>
</reference>
<evidence type="ECO:0000313" key="3">
    <source>
        <dbReference type="Proteomes" id="UP000030643"/>
    </source>
</evidence>